<feature type="domain" description="HTH lacI-type" evidence="4">
    <location>
        <begin position="21"/>
        <end position="75"/>
    </location>
</feature>
<sequence length="355" mass="38209">MMAPNTPPNRAHIRKAGAGRPTLHDVAAIAAVSAKTVSRVINEPEAVREETRTRVQAAIDMLGFRPNESARQLRKGKSKIIGLLLEDISDPFNGILTLAVQEVAYERGYTIIAASSEEDQGRAASIIDSFTALGASGIIVAPAPEMRVSLLDDAMAKGCAVVLVDRWLDVDNVDAVLADNFGGGYTGTKHLIAQGHTRIAFVGDRAEIYTAAQRHAGYLRALGEAGIAADPALMMRHTPVTASMSDLRQQILSHENPPTAIFSGNNRWTIRLLHELPGLRFQGTDLALVGFDDFELSNVVQPGVTVVAQDPRRMGRLAAEQVISRIDGNSGAPERIELPVEFITRGSGERAPQSR</sequence>
<evidence type="ECO:0000256" key="2">
    <source>
        <dbReference type="ARBA" id="ARBA00023125"/>
    </source>
</evidence>
<accession>A0AAU7DRS1</accession>
<dbReference type="PROSITE" id="PS00356">
    <property type="entry name" value="HTH_LACI_1"/>
    <property type="match status" value="1"/>
</dbReference>
<protein>
    <submittedName>
        <fullName evidence="5">LacI family DNA-binding transcriptional regulator</fullName>
    </submittedName>
</protein>
<evidence type="ECO:0000256" key="3">
    <source>
        <dbReference type="ARBA" id="ARBA00023163"/>
    </source>
</evidence>
<keyword evidence="2 5" id="KW-0238">DNA-binding</keyword>
<evidence type="ECO:0000259" key="4">
    <source>
        <dbReference type="PROSITE" id="PS50932"/>
    </source>
</evidence>
<dbReference type="Gene3D" id="1.10.260.40">
    <property type="entry name" value="lambda repressor-like DNA-binding domains"/>
    <property type="match status" value="1"/>
</dbReference>
<dbReference type="PROSITE" id="PS50932">
    <property type="entry name" value="HTH_LACI_2"/>
    <property type="match status" value="1"/>
</dbReference>
<proteinExistence type="predicted"/>
<dbReference type="Pfam" id="PF13377">
    <property type="entry name" value="Peripla_BP_3"/>
    <property type="match status" value="1"/>
</dbReference>
<dbReference type="Gene3D" id="3.40.50.2300">
    <property type="match status" value="2"/>
</dbReference>
<dbReference type="EMBL" id="CP146203">
    <property type="protein sequence ID" value="XBH20902.1"/>
    <property type="molecule type" value="Genomic_DNA"/>
</dbReference>
<dbReference type="PANTHER" id="PTHR30146">
    <property type="entry name" value="LACI-RELATED TRANSCRIPTIONAL REPRESSOR"/>
    <property type="match status" value="1"/>
</dbReference>
<evidence type="ECO:0000313" key="5">
    <source>
        <dbReference type="EMBL" id="XBH20902.1"/>
    </source>
</evidence>
<dbReference type="AlphaFoldDB" id="A0AAU7DRS1"/>
<dbReference type="InterPro" id="IPR046335">
    <property type="entry name" value="LacI/GalR-like_sensor"/>
</dbReference>
<dbReference type="CDD" id="cd01392">
    <property type="entry name" value="HTH_LacI"/>
    <property type="match status" value="1"/>
</dbReference>
<gene>
    <name evidence="5" type="ORF">V5R04_11815</name>
</gene>
<reference evidence="5" key="1">
    <citation type="submission" date="2024-02" db="EMBL/GenBank/DDBJ databases">
        <title>Tomenella chthoni gen. nov. sp. nov., a member of the family Jonesiaceae isolated from bat guano.</title>
        <authorList>
            <person name="Miller S.L."/>
            <person name="King J."/>
            <person name="Sankaranarayanan K."/>
            <person name="Lawson P.A."/>
        </authorList>
    </citation>
    <scope>NUCLEOTIDE SEQUENCE</scope>
    <source>
        <strain evidence="5">BS-20</strain>
    </source>
</reference>
<dbReference type="SMART" id="SM00354">
    <property type="entry name" value="HTH_LACI"/>
    <property type="match status" value="1"/>
</dbReference>
<dbReference type="PANTHER" id="PTHR30146:SF109">
    <property type="entry name" value="HTH-TYPE TRANSCRIPTIONAL REGULATOR GALS"/>
    <property type="match status" value="1"/>
</dbReference>
<keyword evidence="1" id="KW-0805">Transcription regulation</keyword>
<evidence type="ECO:0000256" key="1">
    <source>
        <dbReference type="ARBA" id="ARBA00023015"/>
    </source>
</evidence>
<dbReference type="InterPro" id="IPR028082">
    <property type="entry name" value="Peripla_BP_I"/>
</dbReference>
<dbReference type="InterPro" id="IPR000843">
    <property type="entry name" value="HTH_LacI"/>
</dbReference>
<name>A0AAU7DRS1_9MICO</name>
<keyword evidence="3" id="KW-0804">Transcription</keyword>
<dbReference type="GO" id="GO:0000976">
    <property type="term" value="F:transcription cis-regulatory region binding"/>
    <property type="evidence" value="ECO:0007669"/>
    <property type="project" value="TreeGrafter"/>
</dbReference>
<dbReference type="CDD" id="cd06267">
    <property type="entry name" value="PBP1_LacI_sugar_binding-like"/>
    <property type="match status" value="1"/>
</dbReference>
<dbReference type="SUPFAM" id="SSF53822">
    <property type="entry name" value="Periplasmic binding protein-like I"/>
    <property type="match status" value="1"/>
</dbReference>
<dbReference type="InterPro" id="IPR010982">
    <property type="entry name" value="Lambda_DNA-bd_dom_sf"/>
</dbReference>
<organism evidence="5">
    <name type="scientific">Jonesiaceae bacterium BS-20</name>
    <dbReference type="NCBI Taxonomy" id="3120821"/>
    <lineage>
        <taxon>Bacteria</taxon>
        <taxon>Bacillati</taxon>
        <taxon>Actinomycetota</taxon>
        <taxon>Actinomycetes</taxon>
        <taxon>Micrococcales</taxon>
        <taxon>Jonesiaceae</taxon>
    </lineage>
</organism>
<dbReference type="SUPFAM" id="SSF47413">
    <property type="entry name" value="lambda repressor-like DNA-binding domains"/>
    <property type="match status" value="1"/>
</dbReference>
<dbReference type="Pfam" id="PF00356">
    <property type="entry name" value="LacI"/>
    <property type="match status" value="1"/>
</dbReference>
<dbReference type="GO" id="GO:0003700">
    <property type="term" value="F:DNA-binding transcription factor activity"/>
    <property type="evidence" value="ECO:0007669"/>
    <property type="project" value="TreeGrafter"/>
</dbReference>